<reference evidence="2 3" key="1">
    <citation type="submission" date="2020-08" db="EMBL/GenBank/DDBJ databases">
        <title>Draft genome sequencing of an Anaerocolumna strain isolated from anoxic soil subjected to BSD treatment.</title>
        <authorList>
            <person name="Uek A."/>
            <person name="Tonouchi A."/>
        </authorList>
    </citation>
    <scope>NUCLEOTIDE SEQUENCE [LARGE SCALE GENOMIC DNA]</scope>
    <source>
        <strain evidence="2 3">CTTW</strain>
    </source>
</reference>
<organism evidence="2 3">
    <name type="scientific">Anaerocolumna chitinilytica</name>
    <dbReference type="NCBI Taxonomy" id="1727145"/>
    <lineage>
        <taxon>Bacteria</taxon>
        <taxon>Bacillati</taxon>
        <taxon>Bacillota</taxon>
        <taxon>Clostridia</taxon>
        <taxon>Lachnospirales</taxon>
        <taxon>Lachnospiraceae</taxon>
        <taxon>Anaerocolumna</taxon>
    </lineage>
</organism>
<dbReference type="RefSeq" id="WP_185257080.1">
    <property type="nucleotide sequence ID" value="NZ_AP023368.1"/>
</dbReference>
<evidence type="ECO:0000259" key="1">
    <source>
        <dbReference type="PROSITE" id="PS50011"/>
    </source>
</evidence>
<dbReference type="PROSITE" id="PS50011">
    <property type="entry name" value="PROTEIN_KINASE_DOM"/>
    <property type="match status" value="1"/>
</dbReference>
<sequence length="371" mass="42704">MTREEYCSRIQEAIQAIGFQGEFLDYSRYGSGHINDTFLIRFKESDGHIEKYILQRMNHEIFKKPEELMKNICNVTSFLRDKIEKNSGDVKRETMNVVYTKDGSPYFRDSIGSYWRAYLFIGDAVSFDRVENVKDFYESAVSFGHFQNLLADYDAGSLYETIPDFHNTPVRFETFKTAVAADLLGRAAEVQTEIHFLLERAEEMKVCMDLLKAGELPLRVTHNDTKLNNILIDNSTGKGICVIDLDTVMPGLSIFDYGDSIRFGANTAAEDETDLSKVSLDLNLFEIYTKGFLEGCNGSLTEKEVEMLPMGAKLMTLECGMRFLTDYLQGDTYFRIHREGHNLDRCRTQLKLVEDMEQKWNEMSRITGKYR</sequence>
<dbReference type="EMBL" id="AP023368">
    <property type="protein sequence ID" value="BCK01529.1"/>
    <property type="molecule type" value="Genomic_DNA"/>
</dbReference>
<dbReference type="Gene3D" id="3.90.1200.10">
    <property type="match status" value="1"/>
</dbReference>
<evidence type="ECO:0000313" key="3">
    <source>
        <dbReference type="Proteomes" id="UP000515703"/>
    </source>
</evidence>
<dbReference type="InterPro" id="IPR000719">
    <property type="entry name" value="Prot_kinase_dom"/>
</dbReference>
<reference evidence="2 3" key="2">
    <citation type="submission" date="2020-08" db="EMBL/GenBank/DDBJ databases">
        <authorList>
            <person name="Ueki A."/>
            <person name="Tonouchi A."/>
        </authorList>
    </citation>
    <scope>NUCLEOTIDE SEQUENCE [LARGE SCALE GENOMIC DNA]</scope>
    <source>
        <strain evidence="2 3">CTTW</strain>
    </source>
</reference>
<protein>
    <submittedName>
        <fullName evidence="2">Mucin desulfatase</fullName>
    </submittedName>
</protein>
<dbReference type="SUPFAM" id="SSF56112">
    <property type="entry name" value="Protein kinase-like (PK-like)"/>
    <property type="match status" value="1"/>
</dbReference>
<name>A0A7M3SAB1_9FIRM</name>
<feature type="domain" description="Protein kinase" evidence="1">
    <location>
        <begin position="23"/>
        <end position="371"/>
    </location>
</feature>
<dbReference type="InterPro" id="IPR011009">
    <property type="entry name" value="Kinase-like_dom_sf"/>
</dbReference>
<dbReference type="Proteomes" id="UP000515703">
    <property type="component" value="Chromosome"/>
</dbReference>
<proteinExistence type="predicted"/>
<dbReference type="PANTHER" id="PTHR21064:SF5">
    <property type="entry name" value="SLR1880 PROTEIN"/>
    <property type="match status" value="1"/>
</dbReference>
<dbReference type="AlphaFoldDB" id="A0A7M3SAB1"/>
<dbReference type="KEGG" id="acht:bsdcttw_45690"/>
<gene>
    <name evidence="2" type="primary">nahK</name>
    <name evidence="2" type="ORF">bsdcttw_45690</name>
</gene>
<dbReference type="GO" id="GO:0004672">
    <property type="term" value="F:protein kinase activity"/>
    <property type="evidence" value="ECO:0007669"/>
    <property type="project" value="InterPro"/>
</dbReference>
<dbReference type="GO" id="GO:0005524">
    <property type="term" value="F:ATP binding"/>
    <property type="evidence" value="ECO:0007669"/>
    <property type="project" value="InterPro"/>
</dbReference>
<keyword evidence="3" id="KW-1185">Reference proteome</keyword>
<dbReference type="PANTHER" id="PTHR21064">
    <property type="entry name" value="AMINOGLYCOSIDE PHOSPHOTRANSFERASE DOMAIN-CONTAINING PROTEIN-RELATED"/>
    <property type="match status" value="1"/>
</dbReference>
<dbReference type="InterPro" id="IPR050249">
    <property type="entry name" value="Pseudomonas-type_ThrB"/>
</dbReference>
<dbReference type="Pfam" id="PF01636">
    <property type="entry name" value="APH"/>
    <property type="match status" value="1"/>
</dbReference>
<accession>A0A7M3SAB1</accession>
<dbReference type="InterPro" id="IPR002575">
    <property type="entry name" value="Aminoglycoside_PTrfase"/>
</dbReference>
<evidence type="ECO:0000313" key="2">
    <source>
        <dbReference type="EMBL" id="BCK01529.1"/>
    </source>
</evidence>